<organism evidence="1 2">
    <name type="scientific">Laccaria amethystina LaAM-08-1</name>
    <dbReference type="NCBI Taxonomy" id="1095629"/>
    <lineage>
        <taxon>Eukaryota</taxon>
        <taxon>Fungi</taxon>
        <taxon>Dikarya</taxon>
        <taxon>Basidiomycota</taxon>
        <taxon>Agaricomycotina</taxon>
        <taxon>Agaricomycetes</taxon>
        <taxon>Agaricomycetidae</taxon>
        <taxon>Agaricales</taxon>
        <taxon>Agaricineae</taxon>
        <taxon>Hydnangiaceae</taxon>
        <taxon>Laccaria</taxon>
    </lineage>
</organism>
<reference evidence="2" key="2">
    <citation type="submission" date="2015-01" db="EMBL/GenBank/DDBJ databases">
        <title>Evolutionary Origins and Diversification of the Mycorrhizal Mutualists.</title>
        <authorList>
            <consortium name="DOE Joint Genome Institute"/>
            <consortium name="Mycorrhizal Genomics Consortium"/>
            <person name="Kohler A."/>
            <person name="Kuo A."/>
            <person name="Nagy L.G."/>
            <person name="Floudas D."/>
            <person name="Copeland A."/>
            <person name="Barry K.W."/>
            <person name="Cichocki N."/>
            <person name="Veneault-Fourrey C."/>
            <person name="LaButti K."/>
            <person name="Lindquist E.A."/>
            <person name="Lipzen A."/>
            <person name="Lundell T."/>
            <person name="Morin E."/>
            <person name="Murat C."/>
            <person name="Riley R."/>
            <person name="Ohm R."/>
            <person name="Sun H."/>
            <person name="Tunlid A."/>
            <person name="Henrissat B."/>
            <person name="Grigoriev I.V."/>
            <person name="Hibbett D.S."/>
            <person name="Martin F."/>
        </authorList>
    </citation>
    <scope>NUCLEOTIDE SEQUENCE [LARGE SCALE GENOMIC DNA]</scope>
    <source>
        <strain evidence="2">LaAM-08-1</strain>
    </source>
</reference>
<name>A0A0C9XME8_9AGAR</name>
<keyword evidence="2" id="KW-1185">Reference proteome</keyword>
<gene>
    <name evidence="1" type="ORF">K443DRAFT_509163</name>
</gene>
<evidence type="ECO:0000313" key="1">
    <source>
        <dbReference type="EMBL" id="KIK02719.1"/>
    </source>
</evidence>
<dbReference type="Proteomes" id="UP000054477">
    <property type="component" value="Unassembled WGS sequence"/>
</dbReference>
<proteinExistence type="predicted"/>
<reference evidence="1 2" key="1">
    <citation type="submission" date="2014-04" db="EMBL/GenBank/DDBJ databases">
        <authorList>
            <consortium name="DOE Joint Genome Institute"/>
            <person name="Kuo A."/>
            <person name="Kohler A."/>
            <person name="Nagy L.G."/>
            <person name="Floudas D."/>
            <person name="Copeland A."/>
            <person name="Barry K.W."/>
            <person name="Cichocki N."/>
            <person name="Veneault-Fourrey C."/>
            <person name="LaButti K."/>
            <person name="Lindquist E.A."/>
            <person name="Lipzen A."/>
            <person name="Lundell T."/>
            <person name="Morin E."/>
            <person name="Murat C."/>
            <person name="Sun H."/>
            <person name="Tunlid A."/>
            <person name="Henrissat B."/>
            <person name="Grigoriev I.V."/>
            <person name="Hibbett D.S."/>
            <person name="Martin F."/>
            <person name="Nordberg H.P."/>
            <person name="Cantor M.N."/>
            <person name="Hua S.X."/>
        </authorList>
    </citation>
    <scope>NUCLEOTIDE SEQUENCE [LARGE SCALE GENOMIC DNA]</scope>
    <source>
        <strain evidence="1 2">LaAM-08-1</strain>
    </source>
</reference>
<sequence>MYFRVGLVKVLMKSNCFGVMVRYIGGKARTLSCYASGHWLALKKFFERSVQFPKGPWGCRGKFVVELRGERCEGGSARLIWLFVEAKTVQKK</sequence>
<dbReference type="AlphaFoldDB" id="A0A0C9XME8"/>
<dbReference type="HOGENOM" id="CLU_2413600_0_0_1"/>
<dbReference type="EMBL" id="KN838588">
    <property type="protein sequence ID" value="KIK02719.1"/>
    <property type="molecule type" value="Genomic_DNA"/>
</dbReference>
<evidence type="ECO:0000313" key="2">
    <source>
        <dbReference type="Proteomes" id="UP000054477"/>
    </source>
</evidence>
<accession>A0A0C9XME8</accession>
<protein>
    <submittedName>
        <fullName evidence="1">Uncharacterized protein</fullName>
    </submittedName>
</protein>